<dbReference type="Pfam" id="PF04932">
    <property type="entry name" value="Wzy_C"/>
    <property type="match status" value="1"/>
</dbReference>
<keyword evidence="8" id="KW-1185">Reference proteome</keyword>
<feature type="transmembrane region" description="Helical" evidence="5">
    <location>
        <begin position="206"/>
        <end position="223"/>
    </location>
</feature>
<keyword evidence="2 5" id="KW-0812">Transmembrane</keyword>
<feature type="transmembrane region" description="Helical" evidence="5">
    <location>
        <begin position="62"/>
        <end position="85"/>
    </location>
</feature>
<dbReference type="PANTHER" id="PTHR37422">
    <property type="entry name" value="TEICHURONIC ACID BIOSYNTHESIS PROTEIN TUAE"/>
    <property type="match status" value="1"/>
</dbReference>
<feature type="transmembrane region" description="Helical" evidence="5">
    <location>
        <begin position="38"/>
        <end position="55"/>
    </location>
</feature>
<evidence type="ECO:0000256" key="4">
    <source>
        <dbReference type="ARBA" id="ARBA00023136"/>
    </source>
</evidence>
<evidence type="ECO:0000256" key="3">
    <source>
        <dbReference type="ARBA" id="ARBA00022989"/>
    </source>
</evidence>
<dbReference type="GO" id="GO:0016874">
    <property type="term" value="F:ligase activity"/>
    <property type="evidence" value="ECO:0007669"/>
    <property type="project" value="UniProtKB-KW"/>
</dbReference>
<feature type="transmembrane region" description="Helical" evidence="5">
    <location>
        <begin position="397"/>
        <end position="414"/>
    </location>
</feature>
<feature type="transmembrane region" description="Helical" evidence="5">
    <location>
        <begin position="122"/>
        <end position="140"/>
    </location>
</feature>
<sequence>MTDTPPSKDSRAYWRTLALSALVAITPFSVALPSKMKALSMLALLIVGVTLIATSTETRQRYRVAAAIVVVCLLRFALAATNIAWHGLGWTELDLPAQTLMFLGIAGVFTAPLNWRFIWCGFAITAMVFGSACIVQHFFLGADRAYGLNGGPWSAIEFTMITLTMVLFSIIQLMAREPSMPERWLHAIAIGVGLYGALLTQSRGPLLAFLPALAIAMIVTVRRTGRLRQAITFVVILIAGASVATFSLHRELVDRFGQVQGEVATFSRDNAQGPVRERIEMWITAWQAFEEHPVMGVGLDKFGQYARDQIARGQVSPVIEKYDHPHNEYLEAAATGGVPSLILLLLLFALPAVYFARRTLQTDERRALIATAGLVLVVVYSLCALTDNVFYRAMPQSVFLFLMLGFALATAYPVRRIDTTATPA</sequence>
<dbReference type="OrthoDB" id="27575at2"/>
<feature type="domain" description="O-antigen ligase-related" evidence="6">
    <location>
        <begin position="192"/>
        <end position="345"/>
    </location>
</feature>
<dbReference type="RefSeq" id="WP_132142506.1">
    <property type="nucleotide sequence ID" value="NZ_SMCS01000002.1"/>
</dbReference>
<keyword evidence="4 5" id="KW-0472">Membrane</keyword>
<feature type="transmembrane region" description="Helical" evidence="5">
    <location>
        <begin position="367"/>
        <end position="391"/>
    </location>
</feature>
<reference evidence="7 8" key="1">
    <citation type="submission" date="2019-03" db="EMBL/GenBank/DDBJ databases">
        <title>Above-ground endophytic microbial communities from plants in different locations in the United States.</title>
        <authorList>
            <person name="Frank C."/>
        </authorList>
    </citation>
    <scope>NUCLEOTIDE SEQUENCE [LARGE SCALE GENOMIC DNA]</scope>
    <source>
        <strain evidence="7 8">LP_13_YM</strain>
    </source>
</reference>
<keyword evidence="7" id="KW-0436">Ligase</keyword>
<feature type="transmembrane region" description="Helical" evidence="5">
    <location>
        <begin position="97"/>
        <end position="115"/>
    </location>
</feature>
<dbReference type="InterPro" id="IPR051533">
    <property type="entry name" value="WaaL-like"/>
</dbReference>
<evidence type="ECO:0000259" key="6">
    <source>
        <dbReference type="Pfam" id="PF04932"/>
    </source>
</evidence>
<feature type="transmembrane region" description="Helical" evidence="5">
    <location>
        <begin position="12"/>
        <end position="32"/>
    </location>
</feature>
<comment type="caution">
    <text evidence="7">The sequence shown here is derived from an EMBL/GenBank/DDBJ whole genome shotgun (WGS) entry which is preliminary data.</text>
</comment>
<proteinExistence type="predicted"/>
<gene>
    <name evidence="7" type="ORF">EC912_102664</name>
</gene>
<dbReference type="AlphaFoldDB" id="A0A4R3YY86"/>
<comment type="subcellular location">
    <subcellularLocation>
        <location evidence="1">Membrane</location>
        <topology evidence="1">Multi-pass membrane protein</topology>
    </subcellularLocation>
</comment>
<evidence type="ECO:0000256" key="2">
    <source>
        <dbReference type="ARBA" id="ARBA00022692"/>
    </source>
</evidence>
<evidence type="ECO:0000313" key="8">
    <source>
        <dbReference type="Proteomes" id="UP000295645"/>
    </source>
</evidence>
<feature type="transmembrane region" description="Helical" evidence="5">
    <location>
        <begin position="332"/>
        <end position="355"/>
    </location>
</feature>
<dbReference type="EMBL" id="SMCS01000002">
    <property type="protein sequence ID" value="TCV96313.1"/>
    <property type="molecule type" value="Genomic_DNA"/>
</dbReference>
<protein>
    <submittedName>
        <fullName evidence="7">O-antigen ligase</fullName>
    </submittedName>
</protein>
<feature type="transmembrane region" description="Helical" evidence="5">
    <location>
        <begin position="183"/>
        <end position="200"/>
    </location>
</feature>
<evidence type="ECO:0000256" key="5">
    <source>
        <dbReference type="SAM" id="Phobius"/>
    </source>
</evidence>
<name>A0A4R3YY86_9GAMM</name>
<accession>A0A4R3YY86</accession>
<organism evidence="7 8">
    <name type="scientific">Luteibacter rhizovicinus</name>
    <dbReference type="NCBI Taxonomy" id="242606"/>
    <lineage>
        <taxon>Bacteria</taxon>
        <taxon>Pseudomonadati</taxon>
        <taxon>Pseudomonadota</taxon>
        <taxon>Gammaproteobacteria</taxon>
        <taxon>Lysobacterales</taxon>
        <taxon>Rhodanobacteraceae</taxon>
        <taxon>Luteibacter</taxon>
    </lineage>
</organism>
<dbReference type="InterPro" id="IPR007016">
    <property type="entry name" value="O-antigen_ligase-rel_domated"/>
</dbReference>
<feature type="transmembrane region" description="Helical" evidence="5">
    <location>
        <begin position="152"/>
        <end position="171"/>
    </location>
</feature>
<evidence type="ECO:0000256" key="1">
    <source>
        <dbReference type="ARBA" id="ARBA00004141"/>
    </source>
</evidence>
<dbReference type="Proteomes" id="UP000295645">
    <property type="component" value="Unassembled WGS sequence"/>
</dbReference>
<feature type="transmembrane region" description="Helical" evidence="5">
    <location>
        <begin position="230"/>
        <end position="248"/>
    </location>
</feature>
<evidence type="ECO:0000313" key="7">
    <source>
        <dbReference type="EMBL" id="TCV96313.1"/>
    </source>
</evidence>
<dbReference type="GO" id="GO:0016020">
    <property type="term" value="C:membrane"/>
    <property type="evidence" value="ECO:0007669"/>
    <property type="project" value="UniProtKB-SubCell"/>
</dbReference>
<keyword evidence="3 5" id="KW-1133">Transmembrane helix</keyword>
<dbReference type="PANTHER" id="PTHR37422:SF17">
    <property type="entry name" value="O-ANTIGEN LIGASE"/>
    <property type="match status" value="1"/>
</dbReference>